<proteinExistence type="inferred from homology"/>
<dbReference type="PROSITE" id="PS00113">
    <property type="entry name" value="ADENYLATE_KINASE"/>
    <property type="match status" value="1"/>
</dbReference>
<dbReference type="PANTHER" id="PTHR23359">
    <property type="entry name" value="NUCLEOTIDE KINASE"/>
    <property type="match status" value="1"/>
</dbReference>
<reference evidence="5" key="1">
    <citation type="submission" date="2023-06" db="EMBL/GenBank/DDBJ databases">
        <title>Genome-scale phylogeny and comparative genomics of the fungal order Sordariales.</title>
        <authorList>
            <consortium name="Lawrence Berkeley National Laboratory"/>
            <person name="Hensen N."/>
            <person name="Bonometti L."/>
            <person name="Westerberg I."/>
            <person name="Brannstrom I.O."/>
            <person name="Guillou S."/>
            <person name="Cros-Aarteil S."/>
            <person name="Calhoun S."/>
            <person name="Haridas S."/>
            <person name="Kuo A."/>
            <person name="Mondo S."/>
            <person name="Pangilinan J."/>
            <person name="Riley R."/>
            <person name="Labutti K."/>
            <person name="Andreopoulos B."/>
            <person name="Lipzen A."/>
            <person name="Chen C."/>
            <person name="Yanf M."/>
            <person name="Daum C."/>
            <person name="Ng V."/>
            <person name="Clum A."/>
            <person name="Steindorff A."/>
            <person name="Ohm R."/>
            <person name="Martin F."/>
            <person name="Silar P."/>
            <person name="Natvig D."/>
            <person name="Lalanne C."/>
            <person name="Gautier V."/>
            <person name="Ament-Velasquez S.L."/>
            <person name="Kruys A."/>
            <person name="Hutchinson M.I."/>
            <person name="Powell A.J."/>
            <person name="Barry K."/>
            <person name="Miller A.N."/>
            <person name="Grigoriev I.V."/>
            <person name="Debuchy R."/>
            <person name="Gladieux P."/>
            <person name="Thoren M.H."/>
            <person name="Johannesson H."/>
        </authorList>
    </citation>
    <scope>NUCLEOTIDE SEQUENCE</scope>
    <source>
        <strain evidence="5">SMH4607-1</strain>
    </source>
</reference>
<keyword evidence="2" id="KW-0547">Nucleotide-binding</keyword>
<comment type="similarity">
    <text evidence="4">Belongs to the adenylate kinase family.</text>
</comment>
<keyword evidence="6" id="KW-1185">Reference proteome</keyword>
<dbReference type="InterPro" id="IPR000850">
    <property type="entry name" value="Adenylat/UMP-CMP_kin"/>
</dbReference>
<accession>A0AA40DH71</accession>
<evidence type="ECO:0000256" key="1">
    <source>
        <dbReference type="ARBA" id="ARBA00022679"/>
    </source>
</evidence>
<evidence type="ECO:0000313" key="5">
    <source>
        <dbReference type="EMBL" id="KAK0701256.1"/>
    </source>
</evidence>
<evidence type="ECO:0000313" key="6">
    <source>
        <dbReference type="Proteomes" id="UP001172102"/>
    </source>
</evidence>
<dbReference type="CDD" id="cd01428">
    <property type="entry name" value="ADK"/>
    <property type="match status" value="1"/>
</dbReference>
<keyword evidence="3 4" id="KW-0418">Kinase</keyword>
<dbReference type="AlphaFoldDB" id="A0AA40DH71"/>
<keyword evidence="1 4" id="KW-0808">Transferase</keyword>
<comment type="caution">
    <text evidence="5">The sequence shown here is derived from an EMBL/GenBank/DDBJ whole genome shotgun (WGS) entry which is preliminary data.</text>
</comment>
<dbReference type="Pfam" id="PF00406">
    <property type="entry name" value="ADK"/>
    <property type="match status" value="1"/>
</dbReference>
<dbReference type="Gene3D" id="3.40.50.300">
    <property type="entry name" value="P-loop containing nucleotide triphosphate hydrolases"/>
    <property type="match status" value="1"/>
</dbReference>
<dbReference type="GO" id="GO:0005524">
    <property type="term" value="F:ATP binding"/>
    <property type="evidence" value="ECO:0007669"/>
    <property type="project" value="InterPro"/>
</dbReference>
<sequence>MVGNGMNLIFVLGPPGAGKSTLCKQLSETYGLAHISVGDLIRGHAKKGLADIDLAGYIQQSELLPTEVIIAFVKSRLSDEAGRPNRPILLDGFPRNLEQAQKFEEVSEPPKLVLLFDCLEEIAKDGVLARSSRHTDTAEGFDKRYKEYDALNPPIVARYRSQNKLMTFDTSSWSGSLYQALDEELHASSEWLKMLASRPHW</sequence>
<dbReference type="InterPro" id="IPR027417">
    <property type="entry name" value="P-loop_NTPase"/>
</dbReference>
<dbReference type="GO" id="GO:0019205">
    <property type="term" value="F:nucleobase-containing compound kinase activity"/>
    <property type="evidence" value="ECO:0007669"/>
    <property type="project" value="InterPro"/>
</dbReference>
<dbReference type="InterPro" id="IPR033690">
    <property type="entry name" value="Adenylat_kinase_CS"/>
</dbReference>
<organism evidence="5 6">
    <name type="scientific">Lasiosphaeris hirsuta</name>
    <dbReference type="NCBI Taxonomy" id="260670"/>
    <lineage>
        <taxon>Eukaryota</taxon>
        <taxon>Fungi</taxon>
        <taxon>Dikarya</taxon>
        <taxon>Ascomycota</taxon>
        <taxon>Pezizomycotina</taxon>
        <taxon>Sordariomycetes</taxon>
        <taxon>Sordariomycetidae</taxon>
        <taxon>Sordariales</taxon>
        <taxon>Lasiosphaeriaceae</taxon>
        <taxon>Lasiosphaeris</taxon>
    </lineage>
</organism>
<dbReference type="Proteomes" id="UP001172102">
    <property type="component" value="Unassembled WGS sequence"/>
</dbReference>
<dbReference type="GO" id="GO:0006139">
    <property type="term" value="P:nucleobase-containing compound metabolic process"/>
    <property type="evidence" value="ECO:0007669"/>
    <property type="project" value="InterPro"/>
</dbReference>
<evidence type="ECO:0000256" key="4">
    <source>
        <dbReference type="RuleBase" id="RU003330"/>
    </source>
</evidence>
<gene>
    <name evidence="5" type="ORF">B0H67DRAFT_595692</name>
</gene>
<evidence type="ECO:0000256" key="2">
    <source>
        <dbReference type="ARBA" id="ARBA00022741"/>
    </source>
</evidence>
<name>A0AA40DH71_9PEZI</name>
<dbReference type="HAMAP" id="MF_00235">
    <property type="entry name" value="Adenylate_kinase_Adk"/>
    <property type="match status" value="1"/>
</dbReference>
<dbReference type="SUPFAM" id="SSF52540">
    <property type="entry name" value="P-loop containing nucleoside triphosphate hydrolases"/>
    <property type="match status" value="1"/>
</dbReference>
<dbReference type="EMBL" id="JAUKUA010000010">
    <property type="protein sequence ID" value="KAK0701256.1"/>
    <property type="molecule type" value="Genomic_DNA"/>
</dbReference>
<evidence type="ECO:0000256" key="3">
    <source>
        <dbReference type="ARBA" id="ARBA00022777"/>
    </source>
</evidence>
<protein>
    <submittedName>
        <fullName evidence="5">Adenylate kinase-domain-containing protein</fullName>
    </submittedName>
</protein>
<dbReference type="PRINTS" id="PR00094">
    <property type="entry name" value="ADENYLTKNASE"/>
</dbReference>